<keyword evidence="1" id="KW-0433">Leucine-rich repeat</keyword>
<feature type="chain" id="PRO_5026656124" evidence="5">
    <location>
        <begin position="23"/>
        <end position="522"/>
    </location>
</feature>
<protein>
    <submittedName>
        <fullName evidence="8">Carboxypeptidase N subunit 2</fullName>
    </submittedName>
</protein>
<dbReference type="SUPFAM" id="SSF52058">
    <property type="entry name" value="L domain-like"/>
    <property type="match status" value="1"/>
</dbReference>
<keyword evidence="3" id="KW-0677">Repeat</keyword>
<dbReference type="SMART" id="SM00082">
    <property type="entry name" value="LRRCT"/>
    <property type="match status" value="1"/>
</dbReference>
<dbReference type="InterPro" id="IPR000483">
    <property type="entry name" value="Cys-rich_flank_reg_C"/>
</dbReference>
<dbReference type="InterPro" id="IPR001611">
    <property type="entry name" value="Leu-rich_rpt"/>
</dbReference>
<dbReference type="Pfam" id="PF00560">
    <property type="entry name" value="LRR_1"/>
    <property type="match status" value="1"/>
</dbReference>
<feature type="signal peptide" evidence="5">
    <location>
        <begin position="1"/>
        <end position="22"/>
    </location>
</feature>
<evidence type="ECO:0000256" key="2">
    <source>
        <dbReference type="ARBA" id="ARBA00022729"/>
    </source>
</evidence>
<dbReference type="InterPro" id="IPR050333">
    <property type="entry name" value="SLRP"/>
</dbReference>
<feature type="domain" description="LRRCT" evidence="6">
    <location>
        <begin position="396"/>
        <end position="448"/>
    </location>
</feature>
<evidence type="ECO:0000256" key="5">
    <source>
        <dbReference type="SAM" id="SignalP"/>
    </source>
</evidence>
<dbReference type="SMART" id="SM00369">
    <property type="entry name" value="LRR_TYP"/>
    <property type="match status" value="11"/>
</dbReference>
<accession>A0A6J2VCR9</accession>
<dbReference type="FunFam" id="3.80.10.10:FF:001360">
    <property type="entry name" value="Uncharacterized protein"/>
    <property type="match status" value="1"/>
</dbReference>
<dbReference type="GeneID" id="115811834"/>
<evidence type="ECO:0000313" key="8">
    <source>
        <dbReference type="RefSeq" id="XP_030630074.1"/>
    </source>
</evidence>
<dbReference type="OrthoDB" id="6363818at2759"/>
<evidence type="ECO:0000256" key="1">
    <source>
        <dbReference type="ARBA" id="ARBA00022614"/>
    </source>
</evidence>
<dbReference type="PROSITE" id="PS51450">
    <property type="entry name" value="LRR"/>
    <property type="match status" value="3"/>
</dbReference>
<dbReference type="PANTHER" id="PTHR45712:SF22">
    <property type="entry name" value="INSULIN-LIKE GROWTH FACTOR-BINDING PROTEIN COMPLEX ACID LABILE SUBUNIT"/>
    <property type="match status" value="1"/>
</dbReference>
<keyword evidence="8" id="KW-0378">Hydrolase</keyword>
<evidence type="ECO:0000313" key="7">
    <source>
        <dbReference type="Proteomes" id="UP000504632"/>
    </source>
</evidence>
<dbReference type="FunCoup" id="A0A6J2VCR9">
    <property type="interactions" value="1"/>
</dbReference>
<dbReference type="FunFam" id="3.80.10.10:FF:000770">
    <property type="entry name" value="Uncharacterized protein"/>
    <property type="match status" value="1"/>
</dbReference>
<keyword evidence="2 5" id="KW-0732">Signal</keyword>
<dbReference type="GO" id="GO:0005615">
    <property type="term" value="C:extracellular space"/>
    <property type="evidence" value="ECO:0007669"/>
    <property type="project" value="TreeGrafter"/>
</dbReference>
<evidence type="ECO:0000256" key="4">
    <source>
        <dbReference type="ARBA" id="ARBA00023180"/>
    </source>
</evidence>
<dbReference type="PANTHER" id="PTHR45712">
    <property type="entry name" value="AGAP008170-PA"/>
    <property type="match status" value="1"/>
</dbReference>
<evidence type="ECO:0000259" key="6">
    <source>
        <dbReference type="SMART" id="SM00082"/>
    </source>
</evidence>
<gene>
    <name evidence="8" type="primary">zgc:153913</name>
</gene>
<dbReference type="Pfam" id="PF13855">
    <property type="entry name" value="LRR_8"/>
    <property type="match status" value="3"/>
</dbReference>
<dbReference type="SMART" id="SM00365">
    <property type="entry name" value="LRR_SD22"/>
    <property type="match status" value="4"/>
</dbReference>
<reference evidence="8" key="1">
    <citation type="submission" date="2025-08" db="UniProtKB">
        <authorList>
            <consortium name="RefSeq"/>
        </authorList>
    </citation>
    <scope>IDENTIFICATION</scope>
</reference>
<dbReference type="InterPro" id="IPR003591">
    <property type="entry name" value="Leu-rich_rpt_typical-subtyp"/>
</dbReference>
<evidence type="ECO:0000256" key="3">
    <source>
        <dbReference type="ARBA" id="ARBA00022737"/>
    </source>
</evidence>
<dbReference type="InterPro" id="IPR032675">
    <property type="entry name" value="LRR_dom_sf"/>
</dbReference>
<keyword evidence="8" id="KW-0645">Protease</keyword>
<dbReference type="RefSeq" id="XP_030630074.1">
    <property type="nucleotide sequence ID" value="XM_030774214.1"/>
</dbReference>
<keyword evidence="7" id="KW-1185">Reference proteome</keyword>
<organism evidence="7 8">
    <name type="scientific">Chanos chanos</name>
    <name type="common">Milkfish</name>
    <name type="synonym">Mugil chanos</name>
    <dbReference type="NCBI Taxonomy" id="29144"/>
    <lineage>
        <taxon>Eukaryota</taxon>
        <taxon>Metazoa</taxon>
        <taxon>Chordata</taxon>
        <taxon>Craniata</taxon>
        <taxon>Vertebrata</taxon>
        <taxon>Euteleostomi</taxon>
        <taxon>Actinopterygii</taxon>
        <taxon>Neopterygii</taxon>
        <taxon>Teleostei</taxon>
        <taxon>Ostariophysi</taxon>
        <taxon>Gonorynchiformes</taxon>
        <taxon>Chanidae</taxon>
        <taxon>Chanos</taxon>
    </lineage>
</organism>
<dbReference type="Proteomes" id="UP000504632">
    <property type="component" value="Chromosome 5"/>
</dbReference>
<dbReference type="InParanoid" id="A0A6J2VCR9"/>
<keyword evidence="8" id="KW-0121">Carboxypeptidase</keyword>
<dbReference type="Gene3D" id="3.80.10.10">
    <property type="entry name" value="Ribonuclease Inhibitor"/>
    <property type="match status" value="2"/>
</dbReference>
<name>A0A6J2VCR9_CHACN</name>
<dbReference type="AlphaFoldDB" id="A0A6J2VCR9"/>
<proteinExistence type="predicted"/>
<sequence length="522" mass="58578">MMTTWCCVAVFLLLHFSHYGQGCPDQCQCYSVTKVICSSDKMSSLPDSLSSEVRELIVVASGMTHIYSFTLRNNERLTKLVLLNTSLQVVSPGAFFSLTELQELEISGSKYLKDLDVETFSKLGNLRKLLLNHNGVKSLKEGLFDTLHNLETLQLRGNGLTALPPLLFHNLCNLQALDLSDNSIVTPGGSFFQNLKELRSLRLGFNQIHSLQPDMFQNTSHLREIDLQGNRISLLPQEIFAHLNELEDLNLRSNHILGLSPEMFPSSLKVLNLKQNKLFQLSSGSFRSLPRLNVLNLSQNKLSVLPEDLFRNLTSLYHLDLSENHIINIASTAFSGLSKIKFINLESNNLSFIEVDTFRDQKDIERLYLSKNHLKNLPYGFFDVIDFQCILRLHGNPWSCDCGLVYLHEWLEYSSKTVEDLSKVYCDGPSALKGQSLITVDLDQLVCLNSSNSHQQTQTSCPQPVGKGEPSAKNTTLCSIEEVSGAFSINCRLVKCSNVKIEANFDQADIRIRISPSCGNKP</sequence>
<keyword evidence="4" id="KW-0325">Glycoprotein</keyword>